<dbReference type="AlphaFoldDB" id="A0A1W1D663"/>
<dbReference type="InterPro" id="IPR036291">
    <property type="entry name" value="NAD(P)-bd_dom_sf"/>
</dbReference>
<dbReference type="EMBL" id="FPHQ01000051">
    <property type="protein sequence ID" value="SFV76125.1"/>
    <property type="molecule type" value="Genomic_DNA"/>
</dbReference>
<dbReference type="NCBIfam" id="NF006509">
    <property type="entry name" value="PRK08945.1"/>
    <property type="match status" value="1"/>
</dbReference>
<dbReference type="PRINTS" id="PR00081">
    <property type="entry name" value="GDHRDH"/>
</dbReference>
<proteinExistence type="inferred from homology"/>
<dbReference type="PANTHER" id="PTHR42901">
    <property type="entry name" value="ALCOHOL DEHYDROGENASE"/>
    <property type="match status" value="1"/>
</dbReference>
<reference evidence="3" key="1">
    <citation type="submission" date="2016-10" db="EMBL/GenBank/DDBJ databases">
        <authorList>
            <person name="de Groot N.N."/>
        </authorList>
    </citation>
    <scope>NUCLEOTIDE SEQUENCE</scope>
</reference>
<dbReference type="SUPFAM" id="SSF51735">
    <property type="entry name" value="NAD(P)-binding Rossmann-fold domains"/>
    <property type="match status" value="1"/>
</dbReference>
<organism evidence="3">
    <name type="scientific">hydrothermal vent metagenome</name>
    <dbReference type="NCBI Taxonomy" id="652676"/>
    <lineage>
        <taxon>unclassified sequences</taxon>
        <taxon>metagenomes</taxon>
        <taxon>ecological metagenomes</taxon>
    </lineage>
</organism>
<dbReference type="PANTHER" id="PTHR42901:SF1">
    <property type="entry name" value="ALCOHOL DEHYDROGENASE"/>
    <property type="match status" value="1"/>
</dbReference>
<evidence type="ECO:0000256" key="2">
    <source>
        <dbReference type="ARBA" id="ARBA00023002"/>
    </source>
</evidence>
<evidence type="ECO:0000256" key="1">
    <source>
        <dbReference type="ARBA" id="ARBA00006484"/>
    </source>
</evidence>
<sequence length="251" mass="27816">MEISTNYTITAGELKDKVILVTGANRGFGKAMTLDLAKAGATVIMLGRDLGSMETVYDEVVDLGYQEPVLYPLDLEGATPEHYEQLQANLFEHFGQLDGLVHNAGIIGTMMPIEQYDIKLWYSTMQINVNAPFMLTQFLIPVLNKSDDARILFLSSSVGRTARAYWGAYGVSKFAIEGLSKTLSEELEKTNIKVNSLDPKRMRTKMRQTAYPAENAEKNPLPESMSPAIVYLMSESTKSLNGEQLTLEISS</sequence>
<gene>
    <name evidence="3" type="ORF">MNB_SUP05-10-969</name>
</gene>
<dbReference type="Gene3D" id="3.40.50.720">
    <property type="entry name" value="NAD(P)-binding Rossmann-like Domain"/>
    <property type="match status" value="1"/>
</dbReference>
<dbReference type="Pfam" id="PF00106">
    <property type="entry name" value="adh_short"/>
    <property type="match status" value="1"/>
</dbReference>
<keyword evidence="2" id="KW-0560">Oxidoreductase</keyword>
<accession>A0A1W1D663</accession>
<comment type="similarity">
    <text evidence="1">Belongs to the short-chain dehydrogenases/reductases (SDR) family.</text>
</comment>
<dbReference type="PRINTS" id="PR00080">
    <property type="entry name" value="SDRFAMILY"/>
</dbReference>
<evidence type="ECO:0000313" key="3">
    <source>
        <dbReference type="EMBL" id="SFV76125.1"/>
    </source>
</evidence>
<protein>
    <submittedName>
        <fullName evidence="3">Short-chain dehydrogenase/reductase SDR</fullName>
    </submittedName>
</protein>
<dbReference type="InterPro" id="IPR020904">
    <property type="entry name" value="Sc_DH/Rdtase_CS"/>
</dbReference>
<dbReference type="PROSITE" id="PS00061">
    <property type="entry name" value="ADH_SHORT"/>
    <property type="match status" value="1"/>
</dbReference>
<dbReference type="GO" id="GO:0016491">
    <property type="term" value="F:oxidoreductase activity"/>
    <property type="evidence" value="ECO:0007669"/>
    <property type="project" value="UniProtKB-KW"/>
</dbReference>
<name>A0A1W1D663_9ZZZZ</name>
<dbReference type="InterPro" id="IPR002347">
    <property type="entry name" value="SDR_fam"/>
</dbReference>